<reference evidence="3" key="1">
    <citation type="submission" date="2017-06" db="EMBL/GenBank/DDBJ databases">
        <authorList>
            <person name="Varghese N."/>
            <person name="Submissions S."/>
        </authorList>
    </citation>
    <scope>NUCLEOTIDE SEQUENCE [LARGE SCALE GENOMIC DNA]</scope>
    <source>
        <strain evidence="3">CIP 108523</strain>
    </source>
</reference>
<dbReference type="PANTHER" id="PTHR33336:SF3">
    <property type="entry name" value="ABM DOMAIN-CONTAINING PROTEIN"/>
    <property type="match status" value="1"/>
</dbReference>
<organism evidence="2 3">
    <name type="scientific">Pseudomonas segetis</name>
    <dbReference type="NCBI Taxonomy" id="298908"/>
    <lineage>
        <taxon>Bacteria</taxon>
        <taxon>Pseudomonadati</taxon>
        <taxon>Pseudomonadota</taxon>
        <taxon>Gammaproteobacteria</taxon>
        <taxon>Pseudomonadales</taxon>
        <taxon>Pseudomonadaceae</taxon>
        <taxon>Pseudomonas</taxon>
    </lineage>
</organism>
<evidence type="ECO:0000313" key="3">
    <source>
        <dbReference type="Proteomes" id="UP000242915"/>
    </source>
</evidence>
<dbReference type="SUPFAM" id="SSF54909">
    <property type="entry name" value="Dimeric alpha+beta barrel"/>
    <property type="match status" value="1"/>
</dbReference>
<dbReference type="AlphaFoldDB" id="A0A239H0I8"/>
<dbReference type="InterPro" id="IPR007138">
    <property type="entry name" value="ABM_dom"/>
</dbReference>
<dbReference type="Proteomes" id="UP000242915">
    <property type="component" value="Unassembled WGS sequence"/>
</dbReference>
<feature type="domain" description="ABM" evidence="1">
    <location>
        <begin position="5"/>
        <end position="93"/>
    </location>
</feature>
<dbReference type="GO" id="GO:0005829">
    <property type="term" value="C:cytosol"/>
    <property type="evidence" value="ECO:0007669"/>
    <property type="project" value="TreeGrafter"/>
</dbReference>
<gene>
    <name evidence="2" type="ORF">SAMN05216255_3196</name>
</gene>
<protein>
    <submittedName>
        <fullName evidence="2">Quinol monooxygenase YgiN</fullName>
    </submittedName>
</protein>
<name>A0A239H0I8_9PSED</name>
<accession>A0A239H0I8</accession>
<evidence type="ECO:0000313" key="2">
    <source>
        <dbReference type="EMBL" id="SNS73794.1"/>
    </source>
</evidence>
<dbReference type="Gene3D" id="3.30.70.100">
    <property type="match status" value="1"/>
</dbReference>
<dbReference type="InterPro" id="IPR050744">
    <property type="entry name" value="AI-2_Isomerase_LsrG"/>
</dbReference>
<proteinExistence type="predicted"/>
<dbReference type="PROSITE" id="PS51725">
    <property type="entry name" value="ABM"/>
    <property type="match status" value="1"/>
</dbReference>
<dbReference type="InterPro" id="IPR011008">
    <property type="entry name" value="Dimeric_a/b-barrel"/>
</dbReference>
<dbReference type="Pfam" id="PF03992">
    <property type="entry name" value="ABM"/>
    <property type="match status" value="1"/>
</dbReference>
<evidence type="ECO:0000259" key="1">
    <source>
        <dbReference type="PROSITE" id="PS51725"/>
    </source>
</evidence>
<dbReference type="RefSeq" id="WP_245851505.1">
    <property type="nucleotide sequence ID" value="NZ_FZOG01000004.1"/>
</dbReference>
<keyword evidence="3" id="KW-1185">Reference proteome</keyword>
<keyword evidence="2" id="KW-0560">Oxidoreductase</keyword>
<keyword evidence="2" id="KW-0503">Monooxygenase</keyword>
<sequence length="97" mass="10880">MSRTLALVATITALPQHQAQVEAHLRTLVAASREETACIQYDLHQQQDAPAVFVMIEQWRDAAALEEHKQTAHYQHFSTSCSELLQGVEIKLLTQIA</sequence>
<dbReference type="EMBL" id="FZOG01000004">
    <property type="protein sequence ID" value="SNS73794.1"/>
    <property type="molecule type" value="Genomic_DNA"/>
</dbReference>
<dbReference type="PANTHER" id="PTHR33336">
    <property type="entry name" value="QUINOL MONOOXYGENASE YGIN-RELATED"/>
    <property type="match status" value="1"/>
</dbReference>
<dbReference type="GO" id="GO:0004497">
    <property type="term" value="F:monooxygenase activity"/>
    <property type="evidence" value="ECO:0007669"/>
    <property type="project" value="UniProtKB-KW"/>
</dbReference>